<comment type="caution">
    <text evidence="2">The sequence shown here is derived from an EMBL/GenBank/DDBJ whole genome shotgun (WGS) entry which is preliminary data.</text>
</comment>
<dbReference type="OrthoDB" id="6120799at2"/>
<dbReference type="GO" id="GO:0007165">
    <property type="term" value="P:signal transduction"/>
    <property type="evidence" value="ECO:0007669"/>
    <property type="project" value="InterPro"/>
</dbReference>
<keyword evidence="3" id="KW-1185">Reference proteome</keyword>
<dbReference type="PROSITE" id="PS50017">
    <property type="entry name" value="DEATH_DOMAIN"/>
    <property type="match status" value="1"/>
</dbReference>
<dbReference type="AlphaFoldDB" id="A0A2G1VTH1"/>
<reference evidence="2 3" key="1">
    <citation type="submission" date="2017-08" db="EMBL/GenBank/DDBJ databases">
        <title>The whole genome shortgun sequences of strain Leeuwenhoekiella nanhaiensis G18 from the South China Sea.</title>
        <authorList>
            <person name="Liu Q."/>
        </authorList>
    </citation>
    <scope>NUCLEOTIDE SEQUENCE [LARGE SCALE GENOMIC DNA]</scope>
    <source>
        <strain evidence="2 3">G18</strain>
    </source>
</reference>
<sequence>MQITTLERQDLVTQSFKAGMTYADYRVLVGSHAQSFTSTGHTQTEALSNYTLLNDRRMKRWDKTFKLTEAEQDLISGFDRPLNWLLLTESWCGDAPPATAVMQKIAEIQPNIDFRVVLRDDHPQLMDAFLSNGAKAIPKLIIQDPQTKEVLASWGSRSSAAKKLVEDFKAEHGEITAEFRESLQVWYNKDKNQAILSELIEILRVLNLETRM</sequence>
<dbReference type="InterPro" id="IPR000488">
    <property type="entry name" value="Death_dom"/>
</dbReference>
<evidence type="ECO:0000313" key="3">
    <source>
        <dbReference type="Proteomes" id="UP000229433"/>
    </source>
</evidence>
<evidence type="ECO:0000313" key="2">
    <source>
        <dbReference type="EMBL" id="PHQ30055.1"/>
    </source>
</evidence>
<evidence type="ECO:0000259" key="1">
    <source>
        <dbReference type="PROSITE" id="PS50017"/>
    </source>
</evidence>
<protein>
    <submittedName>
        <fullName evidence="2">Thioredoxin family protein</fullName>
    </submittedName>
</protein>
<feature type="domain" description="Death" evidence="1">
    <location>
        <begin position="165"/>
        <end position="212"/>
    </location>
</feature>
<accession>A0A2G1VTH1</accession>
<dbReference type="InterPro" id="IPR036249">
    <property type="entry name" value="Thioredoxin-like_sf"/>
</dbReference>
<dbReference type="SUPFAM" id="SSF52833">
    <property type="entry name" value="Thioredoxin-like"/>
    <property type="match status" value="1"/>
</dbReference>
<dbReference type="Gene3D" id="3.40.30.10">
    <property type="entry name" value="Glutaredoxin"/>
    <property type="match status" value="1"/>
</dbReference>
<gene>
    <name evidence="2" type="ORF">CJ305_07375</name>
</gene>
<organism evidence="2 3">
    <name type="scientific">Leeuwenhoekiella nanhaiensis</name>
    <dbReference type="NCBI Taxonomy" id="1655491"/>
    <lineage>
        <taxon>Bacteria</taxon>
        <taxon>Pseudomonadati</taxon>
        <taxon>Bacteroidota</taxon>
        <taxon>Flavobacteriia</taxon>
        <taxon>Flavobacteriales</taxon>
        <taxon>Flavobacteriaceae</taxon>
        <taxon>Leeuwenhoekiella</taxon>
    </lineage>
</organism>
<proteinExistence type="predicted"/>
<dbReference type="EMBL" id="NQXA01000003">
    <property type="protein sequence ID" value="PHQ30055.1"/>
    <property type="molecule type" value="Genomic_DNA"/>
</dbReference>
<dbReference type="Proteomes" id="UP000229433">
    <property type="component" value="Unassembled WGS sequence"/>
</dbReference>
<dbReference type="Pfam" id="PF14595">
    <property type="entry name" value="Thioredoxin_9"/>
    <property type="match status" value="1"/>
</dbReference>
<name>A0A2G1VTH1_9FLAO</name>